<dbReference type="GO" id="GO:0015093">
    <property type="term" value="F:ferrous iron transmembrane transporter activity"/>
    <property type="evidence" value="ECO:0007669"/>
    <property type="project" value="TreeGrafter"/>
</dbReference>
<feature type="transmembrane region" description="Helical" evidence="6">
    <location>
        <begin position="142"/>
        <end position="162"/>
    </location>
</feature>
<gene>
    <name evidence="7" type="ORF">DBW97_03400</name>
</gene>
<accession>A0A368BLB5</accession>
<feature type="transmembrane region" description="Helical" evidence="6">
    <location>
        <begin position="112"/>
        <end position="136"/>
    </location>
</feature>
<reference evidence="7 8" key="1">
    <citation type="journal article" date="2018" name="Microbiome">
        <title>Fine metagenomic profile of the Mediterranean stratified and mixed water columns revealed by assembly and recruitment.</title>
        <authorList>
            <person name="Haro-Moreno J.M."/>
            <person name="Lopez-Perez M."/>
            <person name="De La Torre J.R."/>
            <person name="Picazo A."/>
            <person name="Camacho A."/>
            <person name="Rodriguez-Valera F."/>
        </authorList>
    </citation>
    <scope>NUCLEOTIDE SEQUENCE [LARGE SCALE GENOMIC DNA]</scope>
    <source>
        <strain evidence="7">MED-G83</strain>
    </source>
</reference>
<feature type="transmembrane region" description="Helical" evidence="6">
    <location>
        <begin position="174"/>
        <end position="194"/>
    </location>
</feature>
<comment type="caution">
    <text evidence="7">The sequence shown here is derived from an EMBL/GenBank/DDBJ whole genome shotgun (WGS) entry which is preliminary data.</text>
</comment>
<dbReference type="InterPro" id="IPR004923">
    <property type="entry name" value="FTR1/Fip1/EfeU"/>
</dbReference>
<dbReference type="PANTHER" id="PTHR31632">
    <property type="entry name" value="IRON TRANSPORTER FTH1"/>
    <property type="match status" value="1"/>
</dbReference>
<keyword evidence="5 6" id="KW-0472">Membrane</keyword>
<protein>
    <submittedName>
        <fullName evidence="7">Iron permease FTR1 family protein</fullName>
    </submittedName>
</protein>
<dbReference type="Pfam" id="PF03239">
    <property type="entry name" value="FTR1"/>
    <property type="match status" value="1"/>
</dbReference>
<feature type="transmembrane region" description="Helical" evidence="6">
    <location>
        <begin position="37"/>
        <end position="58"/>
    </location>
</feature>
<evidence type="ECO:0000256" key="2">
    <source>
        <dbReference type="ARBA" id="ARBA00008333"/>
    </source>
</evidence>
<dbReference type="PANTHER" id="PTHR31632:SF2">
    <property type="entry name" value="PLASMA MEMBRANE IRON PERMEASE"/>
    <property type="match status" value="1"/>
</dbReference>
<dbReference type="EMBL" id="QOPD01000005">
    <property type="protein sequence ID" value="RCL38090.1"/>
    <property type="molecule type" value="Genomic_DNA"/>
</dbReference>
<dbReference type="AlphaFoldDB" id="A0A368BLB5"/>
<evidence type="ECO:0000313" key="8">
    <source>
        <dbReference type="Proteomes" id="UP000252147"/>
    </source>
</evidence>
<evidence type="ECO:0000256" key="4">
    <source>
        <dbReference type="ARBA" id="ARBA00022989"/>
    </source>
</evidence>
<proteinExistence type="inferred from homology"/>
<feature type="transmembrane region" description="Helical" evidence="6">
    <location>
        <begin position="70"/>
        <end position="91"/>
    </location>
</feature>
<evidence type="ECO:0000256" key="3">
    <source>
        <dbReference type="ARBA" id="ARBA00022692"/>
    </source>
</evidence>
<evidence type="ECO:0000256" key="6">
    <source>
        <dbReference type="SAM" id="Phobius"/>
    </source>
</evidence>
<evidence type="ECO:0000256" key="5">
    <source>
        <dbReference type="ARBA" id="ARBA00023136"/>
    </source>
</evidence>
<name>A0A368BLB5_9GAMM</name>
<evidence type="ECO:0000256" key="1">
    <source>
        <dbReference type="ARBA" id="ARBA00004141"/>
    </source>
</evidence>
<keyword evidence="3 6" id="KW-0812">Transmembrane</keyword>
<dbReference type="GO" id="GO:0033573">
    <property type="term" value="C:high-affinity iron permease complex"/>
    <property type="evidence" value="ECO:0007669"/>
    <property type="project" value="InterPro"/>
</dbReference>
<keyword evidence="4 6" id="KW-1133">Transmembrane helix</keyword>
<dbReference type="Proteomes" id="UP000252147">
    <property type="component" value="Unassembled WGS sequence"/>
</dbReference>
<comment type="similarity">
    <text evidence="2">Belongs to the oxidase-dependent Fe transporter (OFeT) (TC 9.A.10.1) family.</text>
</comment>
<feature type="transmembrane region" description="Helical" evidence="6">
    <location>
        <begin position="6"/>
        <end position="25"/>
    </location>
</feature>
<evidence type="ECO:0000313" key="7">
    <source>
        <dbReference type="EMBL" id="RCL38090.1"/>
    </source>
</evidence>
<organism evidence="7 8">
    <name type="scientific">SAR86 cluster bacterium</name>
    <dbReference type="NCBI Taxonomy" id="2030880"/>
    <lineage>
        <taxon>Bacteria</taxon>
        <taxon>Pseudomonadati</taxon>
        <taxon>Pseudomonadota</taxon>
        <taxon>Gammaproteobacteria</taxon>
        <taxon>SAR86 cluster</taxon>
    </lineage>
</organism>
<comment type="subcellular location">
    <subcellularLocation>
        <location evidence="1">Membrane</location>
        <topology evidence="1">Multi-pass membrane protein</topology>
    </subcellularLocation>
</comment>
<feature type="transmembrane region" description="Helical" evidence="6">
    <location>
        <begin position="267"/>
        <end position="284"/>
    </location>
</feature>
<sequence>MNEFIIVFRECLEASLIVGIIYSFLSRSNLTEAISKLWLGVGASVLASIFVAFVVVYLKSVAGDTRYEKLFEALFMYAAAGLIWYVVFWLSKHVSDRKDLESKTKQALKMSSWGVFWVVFFSILREGFETVVMLLAQDRGDGFSFIGFILGATLALYIGYLVVALGKKINLRPFFKGTTLLLVLLASGMIAYGTHEAEEYLEKSGYIEKNQISRPWDILQPTSEKPDNDILYRYDGSKDLYYHPLHDSGYAGEFAKGFFGYNSNPNYVELLLWLISLFFGLNLWRRFYG</sequence>